<proteinExistence type="predicted"/>
<sequence>MLTSLKILNVQYSKEQGVFLQASQPQLLPGLVLLLLQIFPRCTRHLSQFKLRQELMLSLVLLRTSPRNLSVHQ</sequence>
<reference evidence="1" key="1">
    <citation type="submission" date="2014-09" db="EMBL/GenBank/DDBJ databases">
        <authorList>
            <person name="Magalhaes I.L.F."/>
            <person name="Oliveira U."/>
            <person name="Santos F.R."/>
            <person name="Vidigal T.H.D.A."/>
            <person name="Brescovit A.D."/>
            <person name="Santos A.J."/>
        </authorList>
    </citation>
    <scope>NUCLEOTIDE SEQUENCE</scope>
    <source>
        <tissue evidence="1">Shoot tissue taken approximately 20 cm above the soil surface</tissue>
    </source>
</reference>
<protein>
    <submittedName>
        <fullName evidence="1">Uncharacterized protein</fullName>
    </submittedName>
</protein>
<name>A0A0A9CU62_ARUDO</name>
<dbReference type="AlphaFoldDB" id="A0A0A9CU62"/>
<evidence type="ECO:0000313" key="1">
    <source>
        <dbReference type="EMBL" id="JAD77978.1"/>
    </source>
</evidence>
<accession>A0A0A9CU62</accession>
<reference evidence="1" key="2">
    <citation type="journal article" date="2015" name="Data Brief">
        <title>Shoot transcriptome of the giant reed, Arundo donax.</title>
        <authorList>
            <person name="Barrero R.A."/>
            <person name="Guerrero F.D."/>
            <person name="Moolhuijzen P."/>
            <person name="Goolsby J.A."/>
            <person name="Tidwell J."/>
            <person name="Bellgard S.E."/>
            <person name="Bellgard M.I."/>
        </authorList>
    </citation>
    <scope>NUCLEOTIDE SEQUENCE</scope>
    <source>
        <tissue evidence="1">Shoot tissue taken approximately 20 cm above the soil surface</tissue>
    </source>
</reference>
<organism evidence="1">
    <name type="scientific">Arundo donax</name>
    <name type="common">Giant reed</name>
    <name type="synonym">Donax arundinaceus</name>
    <dbReference type="NCBI Taxonomy" id="35708"/>
    <lineage>
        <taxon>Eukaryota</taxon>
        <taxon>Viridiplantae</taxon>
        <taxon>Streptophyta</taxon>
        <taxon>Embryophyta</taxon>
        <taxon>Tracheophyta</taxon>
        <taxon>Spermatophyta</taxon>
        <taxon>Magnoliopsida</taxon>
        <taxon>Liliopsida</taxon>
        <taxon>Poales</taxon>
        <taxon>Poaceae</taxon>
        <taxon>PACMAD clade</taxon>
        <taxon>Arundinoideae</taxon>
        <taxon>Arundineae</taxon>
        <taxon>Arundo</taxon>
    </lineage>
</organism>
<dbReference type="EMBL" id="GBRH01219917">
    <property type="protein sequence ID" value="JAD77978.1"/>
    <property type="molecule type" value="Transcribed_RNA"/>
</dbReference>